<dbReference type="PANTHER" id="PTHR43078">
    <property type="entry name" value="UDP-GLUCURONIC ACID DECARBOXYLASE-RELATED"/>
    <property type="match status" value="1"/>
</dbReference>
<comment type="function">
    <text evidence="14">Catalyzes the NAD-dependent decarboxylation of UDP-glucuronic acid to UDP-xylose. Necessary for the biosynthesis of the core tetrasaccharide in glycosaminoglycan biosynthesis.</text>
</comment>
<dbReference type="EC" id="4.1.1.35" evidence="5"/>
<comment type="pathway">
    <text evidence="3">Nucleotide-sugar biosynthesis; UDP-alpha-D-xylose biosynthesis; UDP-alpha-D-xylose from UDP-alpha-D-glucuronate: step 1/1.</text>
</comment>
<keyword evidence="8" id="KW-0735">Signal-anchor</keyword>
<evidence type="ECO:0000313" key="16">
    <source>
        <dbReference type="EMBL" id="KAK6930187.1"/>
    </source>
</evidence>
<evidence type="ECO:0000256" key="11">
    <source>
        <dbReference type="ARBA" id="ARBA00023034"/>
    </source>
</evidence>
<comment type="similarity">
    <text evidence="4">Belongs to the NAD(P)-dependent epimerase/dehydratase family. UDP-glucuronic acid decarboxylase subfamily.</text>
</comment>
<gene>
    <name evidence="16" type="ORF">RJ641_004281</name>
</gene>
<evidence type="ECO:0000256" key="3">
    <source>
        <dbReference type="ARBA" id="ARBA00005100"/>
    </source>
</evidence>
<feature type="domain" description="NAD(P)-binding" evidence="15">
    <location>
        <begin position="39"/>
        <end position="132"/>
    </location>
</feature>
<evidence type="ECO:0000256" key="6">
    <source>
        <dbReference type="ARBA" id="ARBA00022692"/>
    </source>
</evidence>
<comment type="caution">
    <text evidence="16">The sequence shown here is derived from an EMBL/GenBank/DDBJ whole genome shotgun (WGS) entry which is preliminary data.</text>
</comment>
<keyword evidence="11" id="KW-0333">Golgi apparatus</keyword>
<dbReference type="InterPro" id="IPR036291">
    <property type="entry name" value="NAD(P)-bd_dom_sf"/>
</dbReference>
<dbReference type="AlphaFoldDB" id="A0AAN8VIR8"/>
<protein>
    <recommendedName>
        <fullName evidence="5">UDP-glucuronate decarboxylase</fullName>
        <ecNumber evidence="5">4.1.1.35</ecNumber>
    </recommendedName>
</protein>
<organism evidence="16 17">
    <name type="scientific">Dillenia turbinata</name>
    <dbReference type="NCBI Taxonomy" id="194707"/>
    <lineage>
        <taxon>Eukaryota</taxon>
        <taxon>Viridiplantae</taxon>
        <taxon>Streptophyta</taxon>
        <taxon>Embryophyta</taxon>
        <taxon>Tracheophyta</taxon>
        <taxon>Spermatophyta</taxon>
        <taxon>Magnoliopsida</taxon>
        <taxon>eudicotyledons</taxon>
        <taxon>Gunneridae</taxon>
        <taxon>Pentapetalae</taxon>
        <taxon>Dilleniales</taxon>
        <taxon>Dilleniaceae</taxon>
        <taxon>Dillenia</taxon>
    </lineage>
</organism>
<evidence type="ECO:0000256" key="5">
    <source>
        <dbReference type="ARBA" id="ARBA00012290"/>
    </source>
</evidence>
<dbReference type="PANTHER" id="PTHR43078:SF6">
    <property type="entry name" value="UDP-GLUCURONIC ACID DECARBOXYLASE 1"/>
    <property type="match status" value="1"/>
</dbReference>
<evidence type="ECO:0000313" key="17">
    <source>
        <dbReference type="Proteomes" id="UP001370490"/>
    </source>
</evidence>
<keyword evidence="6" id="KW-0812">Transmembrane</keyword>
<evidence type="ECO:0000256" key="7">
    <source>
        <dbReference type="ARBA" id="ARBA00022793"/>
    </source>
</evidence>
<dbReference type="GO" id="GO:0048040">
    <property type="term" value="F:UDP-glucuronate decarboxylase activity"/>
    <property type="evidence" value="ECO:0007669"/>
    <property type="project" value="UniProtKB-EC"/>
</dbReference>
<evidence type="ECO:0000256" key="9">
    <source>
        <dbReference type="ARBA" id="ARBA00022989"/>
    </source>
</evidence>
<reference evidence="16 17" key="1">
    <citation type="submission" date="2023-12" db="EMBL/GenBank/DDBJ databases">
        <title>A high-quality genome assembly for Dillenia turbinata (Dilleniales).</title>
        <authorList>
            <person name="Chanderbali A."/>
        </authorList>
    </citation>
    <scope>NUCLEOTIDE SEQUENCE [LARGE SCALE GENOMIC DNA]</scope>
    <source>
        <strain evidence="16">LSX21</strain>
        <tissue evidence="16">Leaf</tissue>
    </source>
</reference>
<dbReference type="Gene3D" id="3.40.50.720">
    <property type="entry name" value="NAD(P)-binding Rossmann-like Domain"/>
    <property type="match status" value="1"/>
</dbReference>
<evidence type="ECO:0000256" key="13">
    <source>
        <dbReference type="ARBA" id="ARBA00023239"/>
    </source>
</evidence>
<dbReference type="Pfam" id="PF16363">
    <property type="entry name" value="GDP_Man_Dehyd"/>
    <property type="match status" value="1"/>
</dbReference>
<keyword evidence="10" id="KW-0520">NAD</keyword>
<evidence type="ECO:0000256" key="8">
    <source>
        <dbReference type="ARBA" id="ARBA00022968"/>
    </source>
</evidence>
<name>A0AAN8VIR8_9MAGN</name>
<evidence type="ECO:0000256" key="1">
    <source>
        <dbReference type="ARBA" id="ARBA00001911"/>
    </source>
</evidence>
<dbReference type="GO" id="GO:0070403">
    <property type="term" value="F:NAD+ binding"/>
    <property type="evidence" value="ECO:0007669"/>
    <property type="project" value="InterPro"/>
</dbReference>
<keyword evidence="13" id="KW-0456">Lyase</keyword>
<keyword evidence="17" id="KW-1185">Reference proteome</keyword>
<accession>A0AAN8VIR8</accession>
<dbReference type="GO" id="GO:0042732">
    <property type="term" value="P:D-xylose metabolic process"/>
    <property type="evidence" value="ECO:0007669"/>
    <property type="project" value="InterPro"/>
</dbReference>
<sequence length="209" mass="23423">MKIMPRTLDRQIVHYPSQIHHRVGSIPLGLKRKGLKAAVPGGAGILGSHPVDRLIARGDSVIVIDNFFAGRKENVMHHFGNPRFELIRHDVVEPILSEADQIYQLACPASSVHYKFNSVKTIKELATLRLLAEDHQQQWVGFQSNSSQFIGITPLGSVRCRSVWTCRNSEHVGIGRAERCQRPKASSIIFFTTFKKEQEAPYVTTTVAN</sequence>
<keyword evidence="7" id="KW-0210">Decarboxylase</keyword>
<dbReference type="GO" id="GO:0032580">
    <property type="term" value="C:Golgi cisterna membrane"/>
    <property type="evidence" value="ECO:0007669"/>
    <property type="project" value="UniProtKB-SubCell"/>
</dbReference>
<evidence type="ECO:0000256" key="14">
    <source>
        <dbReference type="ARBA" id="ARBA00025005"/>
    </source>
</evidence>
<dbReference type="Proteomes" id="UP001370490">
    <property type="component" value="Unassembled WGS sequence"/>
</dbReference>
<evidence type="ECO:0000256" key="10">
    <source>
        <dbReference type="ARBA" id="ARBA00023027"/>
    </source>
</evidence>
<dbReference type="InterPro" id="IPR044516">
    <property type="entry name" value="UXS-like"/>
</dbReference>
<comment type="cofactor">
    <cofactor evidence="1">
        <name>NAD(+)</name>
        <dbReference type="ChEBI" id="CHEBI:57540"/>
    </cofactor>
</comment>
<evidence type="ECO:0000259" key="15">
    <source>
        <dbReference type="Pfam" id="PF16363"/>
    </source>
</evidence>
<evidence type="ECO:0000256" key="2">
    <source>
        <dbReference type="ARBA" id="ARBA00004447"/>
    </source>
</evidence>
<keyword evidence="9" id="KW-1133">Transmembrane helix</keyword>
<dbReference type="InterPro" id="IPR016040">
    <property type="entry name" value="NAD(P)-bd_dom"/>
</dbReference>
<evidence type="ECO:0000256" key="4">
    <source>
        <dbReference type="ARBA" id="ARBA00007505"/>
    </source>
</evidence>
<evidence type="ECO:0000256" key="12">
    <source>
        <dbReference type="ARBA" id="ARBA00023136"/>
    </source>
</evidence>
<keyword evidence="12" id="KW-0472">Membrane</keyword>
<dbReference type="SUPFAM" id="SSF51735">
    <property type="entry name" value="NAD(P)-binding Rossmann-fold domains"/>
    <property type="match status" value="1"/>
</dbReference>
<comment type="subcellular location">
    <subcellularLocation>
        <location evidence="2">Golgi apparatus</location>
        <location evidence="2">Golgi stack membrane</location>
        <topology evidence="2">Single-pass type II membrane protein</topology>
    </subcellularLocation>
</comment>
<dbReference type="EMBL" id="JBAMMX010000012">
    <property type="protein sequence ID" value="KAK6930187.1"/>
    <property type="molecule type" value="Genomic_DNA"/>
</dbReference>
<proteinExistence type="inferred from homology"/>